<keyword evidence="7" id="KW-0677">Repeat</keyword>
<dbReference type="GO" id="GO:0016301">
    <property type="term" value="F:kinase activity"/>
    <property type="evidence" value="ECO:0007669"/>
    <property type="project" value="InterPro"/>
</dbReference>
<protein>
    <recommendedName>
        <fullName evidence="4">Phosphatidylinositol-glycan-specific phospholipase D</fullName>
        <ecNumber evidence="3">3.1.4.50</ecNumber>
    </recommendedName>
    <alternativeName>
        <fullName evidence="10">Glycosyl-phosphatidylinositol-specific phospholipase D</fullName>
    </alternativeName>
</protein>
<dbReference type="SMART" id="SM00046">
    <property type="entry name" value="DAGKc"/>
    <property type="match status" value="1"/>
</dbReference>
<feature type="repeat" description="FG-GAP" evidence="12">
    <location>
        <begin position="902"/>
        <end position="966"/>
    </location>
</feature>
<dbReference type="GO" id="GO:0005615">
    <property type="term" value="C:extracellular space"/>
    <property type="evidence" value="ECO:0007669"/>
    <property type="project" value="TreeGrafter"/>
</dbReference>
<name>A0A433D9H9_9FUNG</name>
<dbReference type="GO" id="GO:0031012">
    <property type="term" value="C:extracellular matrix"/>
    <property type="evidence" value="ECO:0007669"/>
    <property type="project" value="TreeGrafter"/>
</dbReference>
<keyword evidence="5" id="KW-0964">Secreted</keyword>
<keyword evidence="6" id="KW-0732">Signal</keyword>
<dbReference type="GO" id="GO:0004621">
    <property type="term" value="F:glycosylphosphatidylinositol phospholipase D activity"/>
    <property type="evidence" value="ECO:0007669"/>
    <property type="project" value="UniProtKB-EC"/>
</dbReference>
<dbReference type="InterPro" id="IPR045540">
    <property type="entry name" value="YegS/DAGK_C"/>
</dbReference>
<reference evidence="15 16" key="1">
    <citation type="journal article" date="2018" name="New Phytol.">
        <title>Phylogenomics of Endogonaceae and evolution of mycorrhizas within Mucoromycota.</title>
        <authorList>
            <person name="Chang Y."/>
            <person name="Desiro A."/>
            <person name="Na H."/>
            <person name="Sandor L."/>
            <person name="Lipzen A."/>
            <person name="Clum A."/>
            <person name="Barry K."/>
            <person name="Grigoriev I.V."/>
            <person name="Martin F.M."/>
            <person name="Stajich J.E."/>
            <person name="Smith M.E."/>
            <person name="Bonito G."/>
            <person name="Spatafora J.W."/>
        </authorList>
    </citation>
    <scope>NUCLEOTIDE SEQUENCE [LARGE SCALE GENOMIC DNA]</scope>
    <source>
        <strain evidence="15 16">GMNB39</strain>
    </source>
</reference>
<dbReference type="PANTHER" id="PTHR23221">
    <property type="entry name" value="GLYCOSYLPHOSPHATIDYLINOSITOL PHOSPHOLIPASE D"/>
    <property type="match status" value="1"/>
</dbReference>
<evidence type="ECO:0000259" key="14">
    <source>
        <dbReference type="PROSITE" id="PS50146"/>
    </source>
</evidence>
<dbReference type="InterPro" id="IPR017438">
    <property type="entry name" value="ATP-NAD_kinase_N"/>
</dbReference>
<evidence type="ECO:0000256" key="13">
    <source>
        <dbReference type="SAM" id="MobiDB-lite"/>
    </source>
</evidence>
<gene>
    <name evidence="15" type="ORF">BC936DRAFT_145697</name>
</gene>
<dbReference type="EMBL" id="RBNI01004473">
    <property type="protein sequence ID" value="RUP47472.1"/>
    <property type="molecule type" value="Genomic_DNA"/>
</dbReference>
<dbReference type="PANTHER" id="PTHR23221:SF7">
    <property type="entry name" value="PHOSPHATIDYLINOSITOL-GLYCAN-SPECIFIC PHOSPHOLIPASE D"/>
    <property type="match status" value="1"/>
</dbReference>
<dbReference type="EC" id="3.1.4.50" evidence="3"/>
<dbReference type="InterPro" id="IPR001206">
    <property type="entry name" value="Diacylglycerol_kinase_cat_dom"/>
</dbReference>
<organism evidence="15 16">
    <name type="scientific">Jimgerdemannia flammicorona</name>
    <dbReference type="NCBI Taxonomy" id="994334"/>
    <lineage>
        <taxon>Eukaryota</taxon>
        <taxon>Fungi</taxon>
        <taxon>Fungi incertae sedis</taxon>
        <taxon>Mucoromycota</taxon>
        <taxon>Mucoromycotina</taxon>
        <taxon>Endogonomycetes</taxon>
        <taxon>Endogonales</taxon>
        <taxon>Endogonaceae</taxon>
        <taxon>Jimgerdemannia</taxon>
    </lineage>
</organism>
<evidence type="ECO:0000256" key="11">
    <source>
        <dbReference type="ARBA" id="ARBA00093237"/>
    </source>
</evidence>
<evidence type="ECO:0000256" key="12">
    <source>
        <dbReference type="PROSITE-ProRule" id="PRU00803"/>
    </source>
</evidence>
<feature type="region of interest" description="Disordered" evidence="13">
    <location>
        <begin position="718"/>
        <end position="737"/>
    </location>
</feature>
<comment type="caution">
    <text evidence="15">The sequence shown here is derived from an EMBL/GenBank/DDBJ whole genome shotgun (WGS) entry which is preliminary data.</text>
</comment>
<evidence type="ECO:0000313" key="16">
    <source>
        <dbReference type="Proteomes" id="UP000268093"/>
    </source>
</evidence>
<feature type="domain" description="DAGKc" evidence="14">
    <location>
        <begin position="85"/>
        <end position="226"/>
    </location>
</feature>
<keyword evidence="9" id="KW-0325">Glycoprotein</keyword>
<comment type="similarity">
    <text evidence="2">Belongs to the GPLD1 family.</text>
</comment>
<dbReference type="InterPro" id="IPR028994">
    <property type="entry name" value="Integrin_alpha_N"/>
</dbReference>
<dbReference type="InterPro" id="IPR016064">
    <property type="entry name" value="NAD/diacylglycerol_kinase_sf"/>
</dbReference>
<comment type="catalytic activity">
    <reaction evidence="11">
        <text>a 6-(alpha-D-glucosaminyl)-1-(1,2-diacyl-sn-glycero-3-phospho)-1D-myo-inositol + H2O = 6-(alpha-D-glucosaminyl)-1D-myo-inositol + a 1,2-diacyl-sn-glycero-3-phosphate + H(+)</text>
        <dbReference type="Rhea" id="RHEA:10832"/>
        <dbReference type="ChEBI" id="CHEBI:15377"/>
        <dbReference type="ChEBI" id="CHEBI:15378"/>
        <dbReference type="ChEBI" id="CHEBI:57997"/>
        <dbReference type="ChEBI" id="CHEBI:58608"/>
        <dbReference type="ChEBI" id="CHEBI:58700"/>
        <dbReference type="EC" id="3.1.4.50"/>
    </reaction>
</comment>
<dbReference type="Pfam" id="PF00781">
    <property type="entry name" value="DAGK_cat"/>
    <property type="match status" value="1"/>
</dbReference>
<comment type="subcellular location">
    <subcellularLocation>
        <location evidence="1">Secreted</location>
    </subcellularLocation>
</comment>
<keyword evidence="16" id="KW-1185">Reference proteome</keyword>
<evidence type="ECO:0000313" key="15">
    <source>
        <dbReference type="EMBL" id="RUP47472.1"/>
    </source>
</evidence>
<evidence type="ECO:0000256" key="6">
    <source>
        <dbReference type="ARBA" id="ARBA00022729"/>
    </source>
</evidence>
<evidence type="ECO:0000256" key="8">
    <source>
        <dbReference type="ARBA" id="ARBA00022801"/>
    </source>
</evidence>
<feature type="non-terminal residue" evidence="15">
    <location>
        <position position="1"/>
    </location>
</feature>
<dbReference type="InterPro" id="IPR029002">
    <property type="entry name" value="PLPC/GPLD1"/>
</dbReference>
<dbReference type="InterPro" id="IPR013517">
    <property type="entry name" value="FG-GAP"/>
</dbReference>
<accession>A0A433D9H9</accession>
<sequence length="1370" mass="151155">TPRKLLKIISFTILSPVDNGFHVIPNLDILWTSLDANNVLTISAIVPHGTHTLGLKTFTYPVVDIDSARAWTKQVNTNIYEDDVEPKKRLKVLVNPLGGQGKARSIFETKVRPVFEAAQCVVDVTYTERRYHALDIAKSLDLSAFDTIVTVSGDGLIYEVINGLLERKDAREAMKMPLGVIPAGTGNALSVSMLGEKDGFDPVRAALQVLKGTSMHLDVCSITYDDQRCFSFLSQNYGIAAYADLGTESMRWMGDVRGPLGFLQAIFAGTTYGMTVHLKIAESSKSALKEAYRSGRNHTTTHDTSTEDMTAIHDVHLPPLADAIPDTPEWLTIDDEVKVFLASKVPWVGRGMLTHPCALPGDGLLDVLIVGGEVGKMEMLNVFSKVEKGEHIDSDVVKYYKVHAFRMIPPGKAKLHVHRRRARARQAPSVRGPSASSQRAELVGQVLRNGSVAQRAIYQLRQTSAHDPTALQFMDYMDQYPTYVQAGAFFPDWGFACEEFMGYDEAAEDTHWPNFTRVAAEYIREEYPQPYTPHAQRLLAFLFAIISHNVADIQWHSLGYDDGFIRVMADLNFQRVYNSAHGDADTGGEFVLRHMSPLPYEVETWSVPFQDLREIYKRFGHTLDPVSMKHCVWRGYLGKQVIKKLSQYSWFYSQYAKVTPFLIEQIETFHRGGLLDMSAHTTLCWQNLTRFFHGAFDMRVQHLCEAYDGTIRNGPPVHQGDLPFPWPPARNRTREEEDQVRERVMREMGYGIRMQNHAQGVLELSVVGEPKEQEQTDGVKMLMAREYEGWGGRKGQAGKTSRHVDKPEEMKVDGCKPVTESGINSVVYEISSDYAMLGYALASGDFNNDTFPDLAISAPFYTPASTDTLPVRPHAGAVFIVNGAKDKYAEMERGSKLDIIRHADLMLVGEREKMGRFGFAMSVVDLNCDGVDDLAISAPTRTHSSSPLIQPGAIYVYFGRPGLGLPNLPDIEILLGENENGTSWHRRGGNLTGLGTVLHGVDIDGDGCSDLLVGWPWAALEGYTNGSWSKVRWEVRHQQTGSVLAFFSSSQHRGHVSPLSADWTLNSPANLAYEWFGSSIALSVTHNVLLIGAPGWSTPGETVAVGRVYGYNLTGNDPGQPPERIFDLSGTQNYQQFGREIKTLEGVGEEGVVAIGASAELRHLPPDLSSLLTYLPSLLLSTTPLGYASYIAPWTTTTQWQIGSVRMFSIPNMLVRLSQTQGFFGGPAVTEFLLSDAGLCRGPNAPIRVTVDGGENGARLGSVGWVPGRGQREAEAKLWFSEPFADGESGRLYFTTPQSILSTSNPGKNVNIRIGSQCLSFRAGEKARLGHQVLIADIDGDAKPDLIVSALHAEGNNGERSSGNVVVALQ</sequence>
<evidence type="ECO:0000256" key="9">
    <source>
        <dbReference type="ARBA" id="ARBA00023180"/>
    </source>
</evidence>
<evidence type="ECO:0000256" key="4">
    <source>
        <dbReference type="ARBA" id="ARBA00015988"/>
    </source>
</evidence>
<dbReference type="PROSITE" id="PS51470">
    <property type="entry name" value="FG_GAP"/>
    <property type="match status" value="3"/>
</dbReference>
<evidence type="ECO:0000256" key="2">
    <source>
        <dbReference type="ARBA" id="ARBA00008652"/>
    </source>
</evidence>
<dbReference type="Gene3D" id="3.40.50.10330">
    <property type="entry name" value="Probable inorganic polyphosphate/atp-NAD kinase, domain 1"/>
    <property type="match status" value="1"/>
</dbReference>
<proteinExistence type="inferred from homology"/>
<dbReference type="Gene3D" id="2.130.10.130">
    <property type="entry name" value="Integrin alpha, N-terminal"/>
    <property type="match status" value="1"/>
</dbReference>
<dbReference type="SUPFAM" id="SSF111331">
    <property type="entry name" value="NAD kinase/diacylglycerol kinase-like"/>
    <property type="match status" value="1"/>
</dbReference>
<evidence type="ECO:0000256" key="7">
    <source>
        <dbReference type="ARBA" id="ARBA00022737"/>
    </source>
</evidence>
<dbReference type="Pfam" id="PF01839">
    <property type="entry name" value="FG-GAP"/>
    <property type="match status" value="1"/>
</dbReference>
<dbReference type="SUPFAM" id="SSF69318">
    <property type="entry name" value="Integrin alpha N-terminal domain"/>
    <property type="match status" value="2"/>
</dbReference>
<evidence type="ECO:0000256" key="1">
    <source>
        <dbReference type="ARBA" id="ARBA00004613"/>
    </source>
</evidence>
<dbReference type="PROSITE" id="PS50146">
    <property type="entry name" value="DAGK"/>
    <property type="match status" value="1"/>
</dbReference>
<dbReference type="Pfam" id="PF19279">
    <property type="entry name" value="YegS_C"/>
    <property type="match status" value="1"/>
</dbReference>
<evidence type="ECO:0000256" key="5">
    <source>
        <dbReference type="ARBA" id="ARBA00022525"/>
    </source>
</evidence>
<dbReference type="Gene3D" id="2.60.200.40">
    <property type="match status" value="1"/>
</dbReference>
<dbReference type="InterPro" id="IPR013519">
    <property type="entry name" value="Int_alpha_beta-p"/>
</dbReference>
<dbReference type="SMART" id="SM00191">
    <property type="entry name" value="Int_alpha"/>
    <property type="match status" value="4"/>
</dbReference>
<feature type="repeat" description="FG-GAP" evidence="12">
    <location>
        <begin position="1062"/>
        <end position="1120"/>
    </location>
</feature>
<dbReference type="Pfam" id="PF00882">
    <property type="entry name" value="Zn_dep_PLPC"/>
    <property type="match status" value="1"/>
</dbReference>
<evidence type="ECO:0000256" key="10">
    <source>
        <dbReference type="ARBA" id="ARBA00029753"/>
    </source>
</evidence>
<feature type="repeat" description="FG-GAP" evidence="12">
    <location>
        <begin position="823"/>
        <end position="890"/>
    </location>
</feature>
<dbReference type="Proteomes" id="UP000268093">
    <property type="component" value="Unassembled WGS sequence"/>
</dbReference>
<evidence type="ECO:0000256" key="3">
    <source>
        <dbReference type="ARBA" id="ARBA00012284"/>
    </source>
</evidence>
<dbReference type="OrthoDB" id="3853857at2759"/>
<keyword evidence="8" id="KW-0378">Hydrolase</keyword>